<dbReference type="PROSITE" id="PS51257">
    <property type="entry name" value="PROKAR_LIPOPROTEIN"/>
    <property type="match status" value="1"/>
</dbReference>
<feature type="chain" id="PRO_5036223092" evidence="1">
    <location>
        <begin position="24"/>
        <end position="97"/>
    </location>
</feature>
<dbReference type="Proteomes" id="UP000663828">
    <property type="component" value="Unassembled WGS sequence"/>
</dbReference>
<dbReference type="EMBL" id="CAJNOJ010000016">
    <property type="protein sequence ID" value="CAF0820374.1"/>
    <property type="molecule type" value="Genomic_DNA"/>
</dbReference>
<dbReference type="AlphaFoldDB" id="A0A813U1L9"/>
<accession>A0A813U1L9</accession>
<proteinExistence type="predicted"/>
<evidence type="ECO:0000256" key="1">
    <source>
        <dbReference type="SAM" id="SignalP"/>
    </source>
</evidence>
<reference evidence="2" key="1">
    <citation type="submission" date="2021-02" db="EMBL/GenBank/DDBJ databases">
        <authorList>
            <person name="Nowell W R."/>
        </authorList>
    </citation>
    <scope>NUCLEOTIDE SEQUENCE</scope>
</reference>
<sequence>MRYLTISFLLVLIACLFVLQIDAFFTGGAKDKSKDKGQCSLYKGRCGGTINNKCCKLPLKCAKQTKICGQDKLCCVTEADIQRHKQESGSWKDSRNG</sequence>
<feature type="signal peptide" evidence="1">
    <location>
        <begin position="1"/>
        <end position="23"/>
    </location>
</feature>
<dbReference type="Proteomes" id="UP000663852">
    <property type="component" value="Unassembled WGS sequence"/>
</dbReference>
<protein>
    <submittedName>
        <fullName evidence="2">Uncharacterized protein</fullName>
    </submittedName>
</protein>
<gene>
    <name evidence="2" type="ORF">EDS130_LOCUS5824</name>
    <name evidence="3" type="ORF">XAT740_LOCUS11837</name>
</gene>
<keyword evidence="1" id="KW-0732">Signal</keyword>
<name>A0A813U1L9_ADIRI</name>
<comment type="caution">
    <text evidence="2">The sequence shown here is derived from an EMBL/GenBank/DDBJ whole genome shotgun (WGS) entry which is preliminary data.</text>
</comment>
<organism evidence="2">
    <name type="scientific">Adineta ricciae</name>
    <name type="common">Rotifer</name>
    <dbReference type="NCBI Taxonomy" id="249248"/>
    <lineage>
        <taxon>Eukaryota</taxon>
        <taxon>Metazoa</taxon>
        <taxon>Spiralia</taxon>
        <taxon>Gnathifera</taxon>
        <taxon>Rotifera</taxon>
        <taxon>Eurotatoria</taxon>
        <taxon>Bdelloidea</taxon>
        <taxon>Adinetida</taxon>
        <taxon>Adinetidae</taxon>
        <taxon>Adineta</taxon>
    </lineage>
</organism>
<evidence type="ECO:0000313" key="3">
    <source>
        <dbReference type="EMBL" id="CAF0974284.1"/>
    </source>
</evidence>
<keyword evidence="4" id="KW-1185">Reference proteome</keyword>
<dbReference type="EMBL" id="CAJNOR010000657">
    <property type="protein sequence ID" value="CAF0974284.1"/>
    <property type="molecule type" value="Genomic_DNA"/>
</dbReference>
<evidence type="ECO:0000313" key="2">
    <source>
        <dbReference type="EMBL" id="CAF0820374.1"/>
    </source>
</evidence>
<dbReference type="OrthoDB" id="10015379at2759"/>
<evidence type="ECO:0000313" key="4">
    <source>
        <dbReference type="Proteomes" id="UP000663828"/>
    </source>
</evidence>